<keyword evidence="2" id="KW-1133">Transmembrane helix</keyword>
<evidence type="ECO:0008006" key="5">
    <source>
        <dbReference type="Google" id="ProtNLM"/>
    </source>
</evidence>
<evidence type="ECO:0000256" key="1">
    <source>
        <dbReference type="SAM" id="MobiDB-lite"/>
    </source>
</evidence>
<name>A0A3P5WNS9_9RHOB</name>
<dbReference type="Proteomes" id="UP000277498">
    <property type="component" value="Unassembled WGS sequence"/>
</dbReference>
<dbReference type="Pfam" id="PF13779">
    <property type="entry name" value="DUF4175"/>
    <property type="match status" value="1"/>
</dbReference>
<evidence type="ECO:0000313" key="3">
    <source>
        <dbReference type="EMBL" id="VDC23275.1"/>
    </source>
</evidence>
<feature type="compositionally biased region" description="Basic and acidic residues" evidence="1">
    <location>
        <begin position="733"/>
        <end position="757"/>
    </location>
</feature>
<evidence type="ECO:0000313" key="4">
    <source>
        <dbReference type="Proteomes" id="UP000277498"/>
    </source>
</evidence>
<feature type="transmembrane region" description="Helical" evidence="2">
    <location>
        <begin position="154"/>
        <end position="173"/>
    </location>
</feature>
<reference evidence="3 4" key="1">
    <citation type="submission" date="2018-11" db="EMBL/GenBank/DDBJ databases">
        <authorList>
            <person name="Criscuolo A."/>
        </authorList>
    </citation>
    <scope>NUCLEOTIDE SEQUENCE [LARGE SCALE GENOMIC DNA]</scope>
    <source>
        <strain evidence="3">ACIP111625</strain>
    </source>
</reference>
<organism evidence="3 4">
    <name type="scientific">Pseudogemmobacter humi</name>
    <dbReference type="NCBI Taxonomy" id="2483812"/>
    <lineage>
        <taxon>Bacteria</taxon>
        <taxon>Pseudomonadati</taxon>
        <taxon>Pseudomonadota</taxon>
        <taxon>Alphaproteobacteria</taxon>
        <taxon>Rhodobacterales</taxon>
        <taxon>Paracoccaceae</taxon>
        <taxon>Pseudogemmobacter</taxon>
    </lineage>
</organism>
<gene>
    <name evidence="3" type="ORF">XINFAN_00969</name>
</gene>
<proteinExistence type="predicted"/>
<dbReference type="RefSeq" id="WP_124085394.1">
    <property type="nucleotide sequence ID" value="NZ_UXAW01000048.1"/>
</dbReference>
<feature type="region of interest" description="Disordered" evidence="1">
    <location>
        <begin position="606"/>
        <end position="625"/>
    </location>
</feature>
<sequence length="822" mass="89658">MNLDRIGADTLKSLVWPRRLTLLGLWAERISRAFWPFWTILLLAFSAAAFGLHEVGSLTQLRIGLTVVGVAALAALASGLWRFRRPGADEALARLDASLPGRPISALRDAQVIGAEDPASVAVWRVHLARMAGLARGAKPVAPDLRLSSRDPYALRYVALTAAVMAALFGSFWRATEVAGLTPGPAVAMPGGPVWEGWARPPAYTGKPTLYLNDIAAGEVEVPVGTRIQIRIYGDQGAMEVEQTVAQVAPTPGDATIPAGLAGLSDLVVSQSGRLAIEGSGGREWQVIATPDNPPAVEVSGEMGREADGRFKQGFTASDDYGVTAGRVTISLDLAQVPRRYGLEPAPEPQEPVTLDLPMPMKGDRAKIGQTLIDDLSEHLFANMPVSMVFSVSDAGGNQGEAAPYAVTLPGKRFFDPMAAAVIEMRRDILWNRENVSRAMQILRAVMHRPDELSRSQNAAKRLRVLVRAVEAMDQPLTDTQRDEVVKELWDIAFIFEEGDLASAYERLQRAQDRLEEAIRNGASPEEIDQLMKEMQQAMRDYTRELGEQAQRNPQDQGSQGEGREITGDQLQQMLDEIERLMKEGKTAEAMELMEQLRQLMENLQVQQGQGGEGQQGQGNGAMRELGDTLKDQQGLSDDAYRDMQRGRNGEGGDPGALADRQRELRERLRDLQDGQLPGDGSEKGESGRDRLDSAERAMREAEEALKNGDLAGALDKQAEAMQAMREGMKDLGEAQAEAGREPGAEGGDRPPRDAARVDPNAVDPLGREPGDAARIGSDKNMVQNDPDQRARDLLDEIRRRSGEAGRPDAELDYLKRLLDLF</sequence>
<keyword evidence="2" id="KW-0812">Transmembrane</keyword>
<dbReference type="InterPro" id="IPR012683">
    <property type="entry name" value="CHP02302_TM"/>
</dbReference>
<protein>
    <recommendedName>
        <fullName evidence="5">TIGR02302 family protein</fullName>
    </recommendedName>
</protein>
<feature type="compositionally biased region" description="Basic and acidic residues" evidence="1">
    <location>
        <begin position="681"/>
        <end position="707"/>
    </location>
</feature>
<feature type="compositionally biased region" description="Gly residues" evidence="1">
    <location>
        <begin position="609"/>
        <end position="620"/>
    </location>
</feature>
<feature type="transmembrane region" description="Helical" evidence="2">
    <location>
        <begin position="33"/>
        <end position="51"/>
    </location>
</feature>
<feature type="transmembrane region" description="Helical" evidence="2">
    <location>
        <begin position="63"/>
        <end position="81"/>
    </location>
</feature>
<dbReference type="EMBL" id="UXAW01000048">
    <property type="protein sequence ID" value="VDC23275.1"/>
    <property type="molecule type" value="Genomic_DNA"/>
</dbReference>
<keyword evidence="4" id="KW-1185">Reference proteome</keyword>
<dbReference type="AlphaFoldDB" id="A0A3P5WNS9"/>
<feature type="region of interest" description="Disordered" evidence="1">
    <location>
        <begin position="733"/>
        <end position="791"/>
    </location>
</feature>
<feature type="region of interest" description="Disordered" evidence="1">
    <location>
        <begin position="669"/>
        <end position="714"/>
    </location>
</feature>
<keyword evidence="2" id="KW-0472">Membrane</keyword>
<evidence type="ECO:0000256" key="2">
    <source>
        <dbReference type="SAM" id="Phobius"/>
    </source>
</evidence>
<accession>A0A3P5WNS9</accession>
<dbReference type="OrthoDB" id="8477685at2"/>